<dbReference type="PANTHER" id="PTHR28055:SF1">
    <property type="entry name" value="ALTERED INHERITANCE OF MITOCHONDRIA PROTEIN 41, MITOCHONDRIAL"/>
    <property type="match status" value="1"/>
</dbReference>
<dbReference type="EMBL" id="QPFP01000004">
    <property type="protein sequence ID" value="TEB37546.1"/>
    <property type="molecule type" value="Genomic_DNA"/>
</dbReference>
<keyword evidence="1" id="KW-0496">Mitochondrion</keyword>
<organism evidence="2 3">
    <name type="scientific">Coprinellus micaceus</name>
    <name type="common">Glistening ink-cap mushroom</name>
    <name type="synonym">Coprinus micaceus</name>
    <dbReference type="NCBI Taxonomy" id="71717"/>
    <lineage>
        <taxon>Eukaryota</taxon>
        <taxon>Fungi</taxon>
        <taxon>Dikarya</taxon>
        <taxon>Basidiomycota</taxon>
        <taxon>Agaricomycotina</taxon>
        <taxon>Agaricomycetes</taxon>
        <taxon>Agaricomycetidae</taxon>
        <taxon>Agaricales</taxon>
        <taxon>Agaricineae</taxon>
        <taxon>Psathyrellaceae</taxon>
        <taxon>Coprinellus</taxon>
    </lineage>
</organism>
<sequence>MFARILRRRATALSWKPTAVRYSSTAADADSLRARIMGEIKTAMKNKDSFTSITLRSVLSEVYNADKAAPEGRVNSEKIATILRKAFDRRAASREDLAEKEQKEMDIIAKFLPTLLSESDIDAILSPIVNDMPPTNPPQKALGTVFKQFYAQVDRSRVDAELLKKRAQALLASNS</sequence>
<dbReference type="GO" id="GO:0016884">
    <property type="term" value="F:carbon-nitrogen ligase activity, with glutamine as amido-N-donor"/>
    <property type="evidence" value="ECO:0007669"/>
    <property type="project" value="UniProtKB-UniRule"/>
</dbReference>
<dbReference type="Gene3D" id="1.10.1510.10">
    <property type="entry name" value="Uncharacterised protein YqeY/AIM41 PF09424, N-terminal domain"/>
    <property type="match status" value="1"/>
</dbReference>
<dbReference type="GO" id="GO:0005739">
    <property type="term" value="C:mitochondrion"/>
    <property type="evidence" value="ECO:0007669"/>
    <property type="project" value="UniProtKB-SubCell"/>
</dbReference>
<reference evidence="2 3" key="1">
    <citation type="journal article" date="2019" name="Nat. Ecol. Evol.">
        <title>Megaphylogeny resolves global patterns of mushroom evolution.</title>
        <authorList>
            <person name="Varga T."/>
            <person name="Krizsan K."/>
            <person name="Foldi C."/>
            <person name="Dima B."/>
            <person name="Sanchez-Garcia M."/>
            <person name="Sanchez-Ramirez S."/>
            <person name="Szollosi G.J."/>
            <person name="Szarkandi J.G."/>
            <person name="Papp V."/>
            <person name="Albert L."/>
            <person name="Andreopoulos W."/>
            <person name="Angelini C."/>
            <person name="Antonin V."/>
            <person name="Barry K.W."/>
            <person name="Bougher N.L."/>
            <person name="Buchanan P."/>
            <person name="Buyck B."/>
            <person name="Bense V."/>
            <person name="Catcheside P."/>
            <person name="Chovatia M."/>
            <person name="Cooper J."/>
            <person name="Damon W."/>
            <person name="Desjardin D."/>
            <person name="Finy P."/>
            <person name="Geml J."/>
            <person name="Haridas S."/>
            <person name="Hughes K."/>
            <person name="Justo A."/>
            <person name="Karasinski D."/>
            <person name="Kautmanova I."/>
            <person name="Kiss B."/>
            <person name="Kocsube S."/>
            <person name="Kotiranta H."/>
            <person name="LaButti K.M."/>
            <person name="Lechner B.E."/>
            <person name="Liimatainen K."/>
            <person name="Lipzen A."/>
            <person name="Lukacs Z."/>
            <person name="Mihaltcheva S."/>
            <person name="Morgado L.N."/>
            <person name="Niskanen T."/>
            <person name="Noordeloos M.E."/>
            <person name="Ohm R.A."/>
            <person name="Ortiz-Santana B."/>
            <person name="Ovrebo C."/>
            <person name="Racz N."/>
            <person name="Riley R."/>
            <person name="Savchenko A."/>
            <person name="Shiryaev A."/>
            <person name="Soop K."/>
            <person name="Spirin V."/>
            <person name="Szebenyi C."/>
            <person name="Tomsovsky M."/>
            <person name="Tulloss R.E."/>
            <person name="Uehling J."/>
            <person name="Grigoriev I.V."/>
            <person name="Vagvolgyi C."/>
            <person name="Papp T."/>
            <person name="Martin F.M."/>
            <person name="Miettinen O."/>
            <person name="Hibbett D.S."/>
            <person name="Nagy L.G."/>
        </authorList>
    </citation>
    <scope>NUCLEOTIDE SEQUENCE [LARGE SCALE GENOMIC DNA]</scope>
    <source>
        <strain evidence="2 3">FP101781</strain>
    </source>
</reference>
<keyword evidence="3" id="KW-1185">Reference proteome</keyword>
<evidence type="ECO:0000313" key="3">
    <source>
        <dbReference type="Proteomes" id="UP000298030"/>
    </source>
</evidence>
<dbReference type="STRING" id="71717.A0A4Y7TTQ1"/>
<dbReference type="PANTHER" id="PTHR28055">
    <property type="entry name" value="ALTERED INHERITANCE OF MITOCHONDRIA PROTEIN 41, MITOCHONDRIAL"/>
    <property type="match status" value="1"/>
</dbReference>
<accession>A0A4Y7TTQ1</accession>
<dbReference type="InterPro" id="IPR042184">
    <property type="entry name" value="YqeY/Aim41_N"/>
</dbReference>
<protein>
    <recommendedName>
        <fullName evidence="1">Altered inheritance of mitochondria protein 41</fullName>
    </recommendedName>
</protein>
<proteinExistence type="inferred from homology"/>
<name>A0A4Y7TTQ1_COPMI</name>
<dbReference type="Proteomes" id="UP000298030">
    <property type="component" value="Unassembled WGS sequence"/>
</dbReference>
<comment type="subcellular location">
    <subcellularLocation>
        <location evidence="1">Mitochondrion</location>
    </subcellularLocation>
</comment>
<dbReference type="Pfam" id="PF09424">
    <property type="entry name" value="YqeY"/>
    <property type="match status" value="1"/>
</dbReference>
<evidence type="ECO:0000313" key="2">
    <source>
        <dbReference type="EMBL" id="TEB37546.1"/>
    </source>
</evidence>
<dbReference type="InterPro" id="IPR003789">
    <property type="entry name" value="Asn/Gln_tRNA_amidoTrase-B-like"/>
</dbReference>
<dbReference type="OrthoDB" id="538640at2759"/>
<comment type="similarity">
    <text evidence="1">Belongs to the AIM41 family.</text>
</comment>
<dbReference type="InterPro" id="IPR019004">
    <property type="entry name" value="YqeY/Aim41"/>
</dbReference>
<dbReference type="AlphaFoldDB" id="A0A4Y7TTQ1"/>
<dbReference type="SUPFAM" id="SSF89095">
    <property type="entry name" value="GatB/YqeY motif"/>
    <property type="match status" value="1"/>
</dbReference>
<comment type="caution">
    <text evidence="2">The sequence shown here is derived from an EMBL/GenBank/DDBJ whole genome shotgun (WGS) entry which is preliminary data.</text>
</comment>
<evidence type="ECO:0000256" key="1">
    <source>
        <dbReference type="RuleBase" id="RU365099"/>
    </source>
</evidence>
<gene>
    <name evidence="1" type="primary">AIM41</name>
    <name evidence="2" type="ORF">FA13DRAFT_1786662</name>
</gene>